<dbReference type="Proteomes" id="UP000712281">
    <property type="component" value="Unassembled WGS sequence"/>
</dbReference>
<gene>
    <name evidence="1" type="ORF">F2Q68_00038665</name>
</gene>
<evidence type="ECO:0000313" key="2">
    <source>
        <dbReference type="Proteomes" id="UP000712281"/>
    </source>
</evidence>
<dbReference type="AlphaFoldDB" id="A0A8S9ML64"/>
<name>A0A8S9ML64_BRACR</name>
<protein>
    <submittedName>
        <fullName evidence="1">Uncharacterized protein</fullName>
    </submittedName>
</protein>
<organism evidence="1 2">
    <name type="scientific">Brassica cretica</name>
    <name type="common">Mustard</name>
    <dbReference type="NCBI Taxonomy" id="69181"/>
    <lineage>
        <taxon>Eukaryota</taxon>
        <taxon>Viridiplantae</taxon>
        <taxon>Streptophyta</taxon>
        <taxon>Embryophyta</taxon>
        <taxon>Tracheophyta</taxon>
        <taxon>Spermatophyta</taxon>
        <taxon>Magnoliopsida</taxon>
        <taxon>eudicotyledons</taxon>
        <taxon>Gunneridae</taxon>
        <taxon>Pentapetalae</taxon>
        <taxon>rosids</taxon>
        <taxon>malvids</taxon>
        <taxon>Brassicales</taxon>
        <taxon>Brassicaceae</taxon>
        <taxon>Brassiceae</taxon>
        <taxon>Brassica</taxon>
    </lineage>
</organism>
<proteinExistence type="predicted"/>
<sequence length="254" mass="28528">MSCVSIDSSSPISTDSRFRWSSQVHTYEYEKQQGNKALTSRATGFGTRHLQAAIGNIEIQASIDTVQPTSIDTIQPVSEKTVHHGTVHQGTIHSGTVYINTVHPPWIDTVHLMSLDTVHFSSILGTEIRTDFLDVDCNIAEVMIPSFKLCESLLFSNHFQRDCPSVLLEDKQNGSGTFWRNMVILEPFEVQNCTEASYVWLWMETFPPSYAHVTEEWPVCLARGSCRRDKGLSIDETALVSIDGNARIWADHIL</sequence>
<comment type="caution">
    <text evidence="1">The sequence shown here is derived from an EMBL/GenBank/DDBJ whole genome shotgun (WGS) entry which is preliminary data.</text>
</comment>
<reference evidence="1" key="1">
    <citation type="submission" date="2019-12" db="EMBL/GenBank/DDBJ databases">
        <title>Genome sequencing and annotation of Brassica cretica.</title>
        <authorList>
            <person name="Studholme D.J."/>
            <person name="Sarris P.F."/>
        </authorList>
    </citation>
    <scope>NUCLEOTIDE SEQUENCE</scope>
    <source>
        <strain evidence="1">PFS-001/15</strain>
        <tissue evidence="1">Leaf</tissue>
    </source>
</reference>
<dbReference type="EMBL" id="QGKW02000007">
    <property type="protein sequence ID" value="KAF2617753.1"/>
    <property type="molecule type" value="Genomic_DNA"/>
</dbReference>
<evidence type="ECO:0000313" key="1">
    <source>
        <dbReference type="EMBL" id="KAF2617753.1"/>
    </source>
</evidence>
<accession>A0A8S9ML64</accession>